<dbReference type="CDD" id="cd12276">
    <property type="entry name" value="RRM2_MEI2_EAR1_like"/>
    <property type="match status" value="1"/>
</dbReference>
<dbReference type="InterPro" id="IPR035979">
    <property type="entry name" value="RBD_domain_sf"/>
</dbReference>
<reference evidence="4 5" key="1">
    <citation type="journal article" date="2011" name="J. Gen. Appl. Microbiol.">
        <title>Draft genome sequencing of the enigmatic basidiomycete Mixia osmundae.</title>
        <authorList>
            <person name="Nishida H."/>
            <person name="Nagatsuka Y."/>
            <person name="Sugiyama J."/>
        </authorList>
    </citation>
    <scope>NUCLEOTIDE SEQUENCE [LARGE SCALE GENOMIC DNA]</scope>
    <source>
        <strain evidence="5">CBS 9802 / IAM 14324 / JCM 22182 / KY 12970</strain>
    </source>
</reference>
<proteinExistence type="predicted"/>
<reference evidence="4 5" key="2">
    <citation type="journal article" date="2012" name="Open Biol.">
        <title>Characteristics of nucleosomes and linker DNA regions on the genome of the basidiomycete Mixia osmundae revealed by mono- and dinucleosome mapping.</title>
        <authorList>
            <person name="Nishida H."/>
            <person name="Kondo S."/>
            <person name="Matsumoto T."/>
            <person name="Suzuki Y."/>
            <person name="Yoshikawa H."/>
            <person name="Taylor T.D."/>
            <person name="Sugiyama J."/>
        </authorList>
    </citation>
    <scope>NUCLEOTIDE SEQUENCE [LARGE SCALE GENOMIC DNA]</scope>
    <source>
        <strain evidence="5">CBS 9802 / IAM 14324 / JCM 22182 / KY 12970</strain>
    </source>
</reference>
<dbReference type="InterPro" id="IPR007201">
    <property type="entry name" value="Mei2-like_Rrm_C"/>
</dbReference>
<dbReference type="eggNOG" id="KOG4660">
    <property type="taxonomic scope" value="Eukaryota"/>
</dbReference>
<feature type="region of interest" description="Disordered" evidence="2">
    <location>
        <begin position="316"/>
        <end position="398"/>
    </location>
</feature>
<dbReference type="FunCoup" id="G7E560">
    <property type="interactions" value="7"/>
</dbReference>
<dbReference type="GO" id="GO:0003723">
    <property type="term" value="F:RNA binding"/>
    <property type="evidence" value="ECO:0007669"/>
    <property type="project" value="UniProtKB-KW"/>
</dbReference>
<feature type="region of interest" description="Disordered" evidence="2">
    <location>
        <begin position="97"/>
        <end position="178"/>
    </location>
</feature>
<feature type="compositionally biased region" description="Basic and acidic residues" evidence="2">
    <location>
        <begin position="112"/>
        <end position="130"/>
    </location>
</feature>
<feature type="compositionally biased region" description="Polar residues" evidence="2">
    <location>
        <begin position="7"/>
        <end position="42"/>
    </location>
</feature>
<name>G7E560_MIXOS</name>
<feature type="compositionally biased region" description="Polar residues" evidence="2">
    <location>
        <begin position="160"/>
        <end position="178"/>
    </location>
</feature>
<keyword evidence="5" id="KW-1185">Reference proteome</keyword>
<dbReference type="AlphaFoldDB" id="G7E560"/>
<comment type="caution">
    <text evidence="4">The sequence shown here is derived from an EMBL/GenBank/DDBJ whole genome shotgun (WGS) entry which is preliminary data.</text>
</comment>
<dbReference type="SUPFAM" id="SSF54928">
    <property type="entry name" value="RNA-binding domain, RBD"/>
    <property type="match status" value="2"/>
</dbReference>
<evidence type="ECO:0000259" key="3">
    <source>
        <dbReference type="Pfam" id="PF04059"/>
    </source>
</evidence>
<protein>
    <recommendedName>
        <fullName evidence="3">Mei2-like C-terminal RNA recognition motif domain-containing protein</fullName>
    </recommendedName>
</protein>
<dbReference type="HOGENOM" id="CLU_328748_0_0_1"/>
<dbReference type="OrthoDB" id="417481at2759"/>
<gene>
    <name evidence="4" type="primary">Mo04650</name>
    <name evidence="4" type="ORF">E5Q_04650</name>
</gene>
<accession>G7E560</accession>
<dbReference type="EMBL" id="BABT02000148">
    <property type="protein sequence ID" value="GAA97970.1"/>
    <property type="molecule type" value="Genomic_DNA"/>
</dbReference>
<dbReference type="Proteomes" id="UP000009131">
    <property type="component" value="Unassembled WGS sequence"/>
</dbReference>
<dbReference type="STRING" id="764103.G7E560"/>
<evidence type="ECO:0000256" key="2">
    <source>
        <dbReference type="SAM" id="MobiDB-lite"/>
    </source>
</evidence>
<feature type="compositionally biased region" description="Low complexity" evidence="2">
    <location>
        <begin position="97"/>
        <end position="106"/>
    </location>
</feature>
<dbReference type="Gene3D" id="3.30.70.330">
    <property type="match status" value="1"/>
</dbReference>
<evidence type="ECO:0000313" key="4">
    <source>
        <dbReference type="EMBL" id="GAA97970.1"/>
    </source>
</evidence>
<feature type="region of interest" description="Disordered" evidence="2">
    <location>
        <begin position="1"/>
        <end position="75"/>
    </location>
</feature>
<feature type="compositionally biased region" description="Basic and acidic residues" evidence="2">
    <location>
        <begin position="371"/>
        <end position="389"/>
    </location>
</feature>
<evidence type="ECO:0000313" key="5">
    <source>
        <dbReference type="Proteomes" id="UP000009131"/>
    </source>
</evidence>
<feature type="domain" description="Mei2-like C-terminal RNA recognition motif" evidence="3">
    <location>
        <begin position="743"/>
        <end position="839"/>
    </location>
</feature>
<feature type="compositionally biased region" description="Low complexity" evidence="2">
    <location>
        <begin position="141"/>
        <end position="159"/>
    </location>
</feature>
<keyword evidence="1" id="KW-0694">RNA-binding</keyword>
<dbReference type="InterPro" id="IPR012677">
    <property type="entry name" value="Nucleotide-bd_a/b_plait_sf"/>
</dbReference>
<sequence length="869" mass="94899">MDPPSASPSVSSTERGMQASTSDSLVATTAPQEVHSSPTEIQEGTHDALLQSTPARSLVRSDTVTDCGASSTREAAAHLERSLAASKWASPASHDSLISTSISSVSGPPKQTSRDRYFDRFDSASDRESPFHLGTLISTESPRQSLPMLPSSSPLSTYSTREASISQEDKQTGANIWSSPLVKRRPPFDASWDIQWSPSRESKLLDQGHARLGSDDLNESGFSSLRSIRSGSQDSSAFTSPNTSVRSSIAQSDMLKGLADCLPHSSSFLPVTPPLKASAIQRRQDQLAYHKSQEDQLQLEALPESVKALTQAFNPFLSSPEPKTVDPPAPSDDTSQVRSDDATSDSSNGSSVYTNAGELFSPTIRSPSQVRRREASKRDQAQDNIDDAHASAPDCGPSNLGDKVIDFSHLSRGSSHAALPSSHVKEASYDQIQASAYQSVSRYLLVENVPPETSQAAIGKTFAPYGTLRGIYLRSLLTQSAIVLAFHDTRDAIAAHAQLPNEAAFGTTLVPHYIKPHEFARVASELPVLSPNEGQIEVRVNRADCLPINSQSMKDLFTSFGDIKSFKQTGIEHVYSCDYWDDRDAVSAIETLHGRVLRGTAFSIRARNEDEVFATAQLPTLPVSGVSYSHVAQSTPLRAPSMRTSCSSLLPTHTQSLDLARSPSVDQFHSSPSYASELHGLNRTRGSFIRKLSAPTMSRSSQMQDSPAGLRGITPQWGLYRDDRVPDNTAFDLQRVRMGLDNRTTVMIRNIPNKLTDLGLLDVLNESSPRSFDFMYLRVDFQSGANTGYAFVNFCTVTSLLTFANTKLGTRWNRCNSDKVIQMSYANVQGKEALINKFRCSSVMDEHVSFRPKIFYSSGPYQGLPEPWP</sequence>
<evidence type="ECO:0000256" key="1">
    <source>
        <dbReference type="ARBA" id="ARBA00022884"/>
    </source>
</evidence>
<dbReference type="PANTHER" id="PTHR23189">
    <property type="entry name" value="RNA RECOGNITION MOTIF-CONTAINING"/>
    <property type="match status" value="1"/>
</dbReference>
<feature type="compositionally biased region" description="Polar residues" evidence="2">
    <location>
        <begin position="344"/>
        <end position="354"/>
    </location>
</feature>
<organism evidence="4 5">
    <name type="scientific">Mixia osmundae (strain CBS 9802 / IAM 14324 / JCM 22182 / KY 12970)</name>
    <dbReference type="NCBI Taxonomy" id="764103"/>
    <lineage>
        <taxon>Eukaryota</taxon>
        <taxon>Fungi</taxon>
        <taxon>Dikarya</taxon>
        <taxon>Basidiomycota</taxon>
        <taxon>Pucciniomycotina</taxon>
        <taxon>Mixiomycetes</taxon>
        <taxon>Mixiales</taxon>
        <taxon>Mixiaceae</taxon>
        <taxon>Mixia</taxon>
    </lineage>
</organism>
<dbReference type="Pfam" id="PF04059">
    <property type="entry name" value="RRM_2"/>
    <property type="match status" value="1"/>
</dbReference>
<feature type="compositionally biased region" description="Polar residues" evidence="2">
    <location>
        <begin position="50"/>
        <end position="73"/>
    </location>
</feature>
<dbReference type="InParanoid" id="G7E560"/>